<keyword evidence="1" id="KW-0808">Transferase</keyword>
<dbReference type="PANTHER" id="PTHR43300">
    <property type="entry name" value="ACETYLTRANSFERASE"/>
    <property type="match status" value="1"/>
</dbReference>
<organism evidence="3 4">
    <name type="scientific">Cellulomonas humilata</name>
    <dbReference type="NCBI Taxonomy" id="144055"/>
    <lineage>
        <taxon>Bacteria</taxon>
        <taxon>Bacillati</taxon>
        <taxon>Actinomycetota</taxon>
        <taxon>Actinomycetes</taxon>
        <taxon>Micrococcales</taxon>
        <taxon>Cellulomonadaceae</taxon>
        <taxon>Cellulomonas</taxon>
    </lineage>
</organism>
<keyword evidence="4" id="KW-1185">Reference proteome</keyword>
<protein>
    <submittedName>
        <fullName evidence="3">Acetyltransferase-like isoleucine patch superfamily enzyme</fullName>
    </submittedName>
</protein>
<dbReference type="InterPro" id="IPR018357">
    <property type="entry name" value="Hexapep_transf_CS"/>
</dbReference>
<name>A0ABU0EFJ4_9CELL</name>
<comment type="caution">
    <text evidence="3">The sequence shown here is derived from an EMBL/GenBank/DDBJ whole genome shotgun (WGS) entry which is preliminary data.</text>
</comment>
<proteinExistence type="predicted"/>
<dbReference type="RefSeq" id="WP_307492479.1">
    <property type="nucleotide sequence ID" value="NZ_JAUSVB010000003.1"/>
</dbReference>
<dbReference type="InterPro" id="IPR050179">
    <property type="entry name" value="Trans_hexapeptide_repeat"/>
</dbReference>
<dbReference type="InterPro" id="IPR011004">
    <property type="entry name" value="Trimer_LpxA-like_sf"/>
</dbReference>
<gene>
    <name evidence="3" type="ORF">J2X26_002362</name>
</gene>
<evidence type="ECO:0000256" key="2">
    <source>
        <dbReference type="ARBA" id="ARBA00022737"/>
    </source>
</evidence>
<evidence type="ECO:0000313" key="4">
    <source>
        <dbReference type="Proteomes" id="UP001239626"/>
    </source>
</evidence>
<dbReference type="Pfam" id="PF00132">
    <property type="entry name" value="Hexapep"/>
    <property type="match status" value="1"/>
</dbReference>
<dbReference type="EMBL" id="JAUSVB010000003">
    <property type="protein sequence ID" value="MDQ0374041.1"/>
    <property type="molecule type" value="Genomic_DNA"/>
</dbReference>
<dbReference type="PANTHER" id="PTHR43300:SF11">
    <property type="entry name" value="ACETYLTRANSFERASE RV3034C-RELATED"/>
    <property type="match status" value="1"/>
</dbReference>
<dbReference type="SUPFAM" id="SSF51161">
    <property type="entry name" value="Trimeric LpxA-like enzymes"/>
    <property type="match status" value="1"/>
</dbReference>
<sequence length="542" mass="58345">MDEHEIALREDYAPWSFGQLASPATRADQAAYQDELRARGHTIGRDCVVSRLAAVHPDTLTLGDRSTVAAYAHLSGDLVIGADCTVNVSTVVRGTVRLGDAVRIGGQTSLLGFDHGMADLTEPIFRQPMSSLGITVGDDVWIGSHVVVLDGVRIGSHAVVGAGSVVTRDVPEWAVVVGNPARVVRDRRTVGASPDALRSFADQARADAPDLLARHWDGSAWTDSPGREPTVRAHCDAVEIADLLLGTPPAPWSRAEHLARLRGWQADDGLVHELGSSVAVPDLPLPGLGDDTDVYHLLCVGYALDLLGSGWPAPLAPVATLDPAGVVRALQDLDFPHDAWSAGHRADALGTALTWELRAGRPVPDGVVDALLGWLLVHRDPGTGLWGVARDVDGLRLPVNGFYRTVRGTFAQLGVDLPGTEATIDAILRHAADPRTFGPGRETACDALDVLHPLWWLTRHDRRHRWPEIQQVARTHAERIVRRWVPGRGFAFETGPGGTPTLQGTEMWLATLWYAADLLDQSDALGYRPRGVHRPEAALTLG</sequence>
<dbReference type="Gene3D" id="2.160.10.10">
    <property type="entry name" value="Hexapeptide repeat proteins"/>
    <property type="match status" value="1"/>
</dbReference>
<keyword evidence="2" id="KW-0677">Repeat</keyword>
<evidence type="ECO:0000313" key="3">
    <source>
        <dbReference type="EMBL" id="MDQ0374041.1"/>
    </source>
</evidence>
<dbReference type="InterPro" id="IPR001451">
    <property type="entry name" value="Hexapep"/>
</dbReference>
<dbReference type="PROSITE" id="PS00101">
    <property type="entry name" value="HEXAPEP_TRANSFERASES"/>
    <property type="match status" value="1"/>
</dbReference>
<evidence type="ECO:0000256" key="1">
    <source>
        <dbReference type="ARBA" id="ARBA00022679"/>
    </source>
</evidence>
<dbReference type="CDD" id="cd04647">
    <property type="entry name" value="LbH_MAT_like"/>
    <property type="match status" value="1"/>
</dbReference>
<accession>A0ABU0EFJ4</accession>
<dbReference type="Proteomes" id="UP001239626">
    <property type="component" value="Unassembled WGS sequence"/>
</dbReference>
<reference evidence="3 4" key="1">
    <citation type="submission" date="2023-07" db="EMBL/GenBank/DDBJ databases">
        <title>Sorghum-associated microbial communities from plants grown in Nebraska, USA.</title>
        <authorList>
            <person name="Schachtman D."/>
        </authorList>
    </citation>
    <scope>NUCLEOTIDE SEQUENCE [LARGE SCALE GENOMIC DNA]</scope>
    <source>
        <strain evidence="3 4">BE332</strain>
    </source>
</reference>